<gene>
    <name evidence="1" type="ORF">QE152_g38805</name>
</gene>
<dbReference type="AlphaFoldDB" id="A0AAW1HVZ2"/>
<accession>A0AAW1HVZ2</accession>
<evidence type="ECO:0000313" key="1">
    <source>
        <dbReference type="EMBL" id="KAK9680813.1"/>
    </source>
</evidence>
<dbReference type="EMBL" id="JASPKY010000867">
    <property type="protein sequence ID" value="KAK9680813.1"/>
    <property type="molecule type" value="Genomic_DNA"/>
</dbReference>
<organism evidence="1 2">
    <name type="scientific">Popillia japonica</name>
    <name type="common">Japanese beetle</name>
    <dbReference type="NCBI Taxonomy" id="7064"/>
    <lineage>
        <taxon>Eukaryota</taxon>
        <taxon>Metazoa</taxon>
        <taxon>Ecdysozoa</taxon>
        <taxon>Arthropoda</taxon>
        <taxon>Hexapoda</taxon>
        <taxon>Insecta</taxon>
        <taxon>Pterygota</taxon>
        <taxon>Neoptera</taxon>
        <taxon>Endopterygota</taxon>
        <taxon>Coleoptera</taxon>
        <taxon>Polyphaga</taxon>
        <taxon>Scarabaeiformia</taxon>
        <taxon>Scarabaeidae</taxon>
        <taxon>Rutelinae</taxon>
        <taxon>Popillia</taxon>
    </lineage>
</organism>
<keyword evidence="2" id="KW-1185">Reference proteome</keyword>
<proteinExistence type="predicted"/>
<evidence type="ECO:0000313" key="2">
    <source>
        <dbReference type="Proteomes" id="UP001458880"/>
    </source>
</evidence>
<name>A0AAW1HVZ2_POPJA</name>
<comment type="caution">
    <text evidence="1">The sequence shown here is derived from an EMBL/GenBank/DDBJ whole genome shotgun (WGS) entry which is preliminary data.</text>
</comment>
<reference evidence="1 2" key="1">
    <citation type="journal article" date="2024" name="BMC Genomics">
        <title>De novo assembly and annotation of Popillia japonica's genome with initial clues to its potential as an invasive pest.</title>
        <authorList>
            <person name="Cucini C."/>
            <person name="Boschi S."/>
            <person name="Funari R."/>
            <person name="Cardaioli E."/>
            <person name="Iannotti N."/>
            <person name="Marturano G."/>
            <person name="Paoli F."/>
            <person name="Bruttini M."/>
            <person name="Carapelli A."/>
            <person name="Frati F."/>
            <person name="Nardi F."/>
        </authorList>
    </citation>
    <scope>NUCLEOTIDE SEQUENCE [LARGE SCALE GENOMIC DNA]</scope>
    <source>
        <strain evidence="1">DMR45628</strain>
    </source>
</reference>
<dbReference type="Proteomes" id="UP001458880">
    <property type="component" value="Unassembled WGS sequence"/>
</dbReference>
<sequence>MPRDEGKLNVGIEYQFRVITYAAACLSENEDVENYEIYTNLKEMPGFDDLIIKVKHKTKNEYSAYLCQIKHSRKDLNINYKKHKLRHYKDFVDQIVNTKNEYPFLQDVSKDNLEFWIFTNAQFAWSPQKPLLLERDSHPPIECDISSIEHYKTIFPSLASTQCVKLTTRSVIEDHYFFDNFILLQCQPDNDRIRADITNLNTKIFSVDTVTKLIIFVYEYLSKSANSKRPNCLRKDIFETELLRLCLSSFIVPPKSAVDIHDDSANIWNIITLMHDVTVIDNDTINMVPFVFGCFWKKIKHFYDNTFDWYNCISNANKLSNASDLWKVIINLYQKIGVRHWTSVPDTLDSLLIELWKCDYLPLLLNTDCRISLLQKYAHLKKKFIILDTKQNKTNEIHRGYFKMFTSAADIINTPEGNQLISDLFISLQGRQPNNLLTIIGSDMDLARQLKSSHILHLTENKRLYLKMKYLPVNSSIVFLIEDDRSFQEINVGELQIQFNSNVTIYCKSSDIDMYTKLFTNSQRFKTYSICYLRESEEQFEYIGVDYRNVLTKEGAEIFQNPLRYVSNKFEHLTFSNFPASMYDNFLASLCAAYQHRRQLVLYIDSFDEVLPIYKQEVLKFVRCVFESNIRIIIASRFIANGLLLNNFEVQPVQIDRLDRNDVTSYFQEHDVSPDELAKIPRELLENPLYLTLLDILHEEGALTFKTINTFNLCKKVIEKKVELYYGRRGEHYNPETCQREDVLDIHKILAIAAIFGKETISKSEREYNTFVKKCNDGPIRLGIIVRFSDNYPIFLHHTYDNESLCDEARRKGLTRILDSVTSRYVITIDRKQQSQLQRKISLDGIMLDPSSL</sequence>
<protein>
    <submittedName>
        <fullName evidence="1">Uncharacterized protein</fullName>
    </submittedName>
</protein>